<feature type="compositionally biased region" description="Low complexity" evidence="10">
    <location>
        <begin position="19"/>
        <end position="28"/>
    </location>
</feature>
<keyword evidence="13" id="KW-1185">Reference proteome</keyword>
<keyword evidence="6 9" id="KW-0804">Transcription</keyword>
<gene>
    <name evidence="12" type="ORF">TRICI_006682</name>
</gene>
<dbReference type="AlphaFoldDB" id="A0A642UH93"/>
<keyword evidence="4 9" id="KW-0805">Transcription regulation</keyword>
<evidence type="ECO:0000259" key="11">
    <source>
        <dbReference type="Pfam" id="PF08638"/>
    </source>
</evidence>
<name>A0A642UH93_9ASCO</name>
<evidence type="ECO:0000256" key="8">
    <source>
        <dbReference type="ARBA" id="ARBA00032007"/>
    </source>
</evidence>
<reference evidence="12" key="1">
    <citation type="journal article" date="2019" name="G3 (Bethesda)">
        <title>Genome Assemblies of Two Rare Opportunistic Yeast Pathogens: Diutina rugosa (syn. Candida rugosa) and Trichomonascus ciferrii (syn. Candida ciferrii).</title>
        <authorList>
            <person name="Mixao V."/>
            <person name="Saus E."/>
            <person name="Hansen A.P."/>
            <person name="Lass-Florl C."/>
            <person name="Gabaldon T."/>
        </authorList>
    </citation>
    <scope>NUCLEOTIDE SEQUENCE</scope>
    <source>
        <strain evidence="12">CBS 4856</strain>
    </source>
</reference>
<keyword evidence="7 9" id="KW-0539">Nucleus</keyword>
<evidence type="ECO:0000313" key="13">
    <source>
        <dbReference type="Proteomes" id="UP000761534"/>
    </source>
</evidence>
<protein>
    <recommendedName>
        <fullName evidence="3 9">Mediator of RNA polymerase II transcription subunit 14</fullName>
    </recommendedName>
    <alternativeName>
        <fullName evidence="8 9">Mediator complex subunit 14</fullName>
    </alternativeName>
</protein>
<dbReference type="PANTHER" id="PTHR12809:SF2">
    <property type="entry name" value="MEDIATOR OF RNA POLYMERASE II TRANSCRIPTION SUBUNIT 14"/>
    <property type="match status" value="1"/>
</dbReference>
<evidence type="ECO:0000313" key="12">
    <source>
        <dbReference type="EMBL" id="KAA8897719.1"/>
    </source>
</evidence>
<evidence type="ECO:0000256" key="4">
    <source>
        <dbReference type="ARBA" id="ARBA00023015"/>
    </source>
</evidence>
<evidence type="ECO:0000256" key="9">
    <source>
        <dbReference type="RuleBase" id="RU365082"/>
    </source>
</evidence>
<dbReference type="InterPro" id="IPR013947">
    <property type="entry name" value="Mediator_Med14"/>
</dbReference>
<dbReference type="VEuPathDB" id="FungiDB:TRICI_006682"/>
<proteinExistence type="inferred from homology"/>
<evidence type="ECO:0000256" key="10">
    <source>
        <dbReference type="SAM" id="MobiDB-lite"/>
    </source>
</evidence>
<evidence type="ECO:0000256" key="3">
    <source>
        <dbReference type="ARBA" id="ARBA00019619"/>
    </source>
</evidence>
<organism evidence="12 13">
    <name type="scientific">Trichomonascus ciferrii</name>
    <dbReference type="NCBI Taxonomy" id="44093"/>
    <lineage>
        <taxon>Eukaryota</taxon>
        <taxon>Fungi</taxon>
        <taxon>Dikarya</taxon>
        <taxon>Ascomycota</taxon>
        <taxon>Saccharomycotina</taxon>
        <taxon>Dipodascomycetes</taxon>
        <taxon>Dipodascales</taxon>
        <taxon>Trichomonascaceae</taxon>
        <taxon>Trichomonascus</taxon>
        <taxon>Trichomonascus ciferrii complex</taxon>
    </lineage>
</organism>
<comment type="caution">
    <text evidence="12">The sequence shown here is derived from an EMBL/GenBank/DDBJ whole genome shotgun (WGS) entry which is preliminary data.</text>
</comment>
<dbReference type="GO" id="GO:0070847">
    <property type="term" value="C:core mediator complex"/>
    <property type="evidence" value="ECO:0007669"/>
    <property type="project" value="TreeGrafter"/>
</dbReference>
<keyword evidence="5 9" id="KW-0010">Activator</keyword>
<evidence type="ECO:0000256" key="1">
    <source>
        <dbReference type="ARBA" id="ARBA00004123"/>
    </source>
</evidence>
<evidence type="ECO:0000256" key="6">
    <source>
        <dbReference type="ARBA" id="ARBA00023163"/>
    </source>
</evidence>
<evidence type="ECO:0000256" key="7">
    <source>
        <dbReference type="ARBA" id="ARBA00023242"/>
    </source>
</evidence>
<comment type="subcellular location">
    <subcellularLocation>
        <location evidence="1 9">Nucleus</location>
    </subcellularLocation>
</comment>
<dbReference type="InterPro" id="IPR055122">
    <property type="entry name" value="Med14_N"/>
</dbReference>
<dbReference type="OrthoDB" id="205099at2759"/>
<dbReference type="Proteomes" id="UP000761534">
    <property type="component" value="Unassembled WGS sequence"/>
</dbReference>
<dbReference type="EMBL" id="SWFS01000559">
    <property type="protein sequence ID" value="KAA8897719.1"/>
    <property type="molecule type" value="Genomic_DNA"/>
</dbReference>
<accession>A0A642UH93</accession>
<comment type="function">
    <text evidence="9">Component of the Mediator complex, a coactivator involved in the regulated transcription of nearly all RNA polymerase II-dependent genes. Mediator functions as a bridge to convey information from gene-specific regulatory proteins to the basal RNA polymerase II transcription machinery. Mediator is recruited to promoters by direct interactions with regulatory proteins and serves as a scaffold for the assembly of a functional preinitiation complex with RNA polymerase II and the general transcription factors.</text>
</comment>
<dbReference type="GO" id="GO:0003712">
    <property type="term" value="F:transcription coregulator activity"/>
    <property type="evidence" value="ECO:0007669"/>
    <property type="project" value="UniProtKB-UniRule"/>
</dbReference>
<comment type="subunit">
    <text evidence="9">Component of the Mediator complex.</text>
</comment>
<evidence type="ECO:0000256" key="2">
    <source>
        <dbReference type="ARBA" id="ARBA00007813"/>
    </source>
</evidence>
<feature type="compositionally biased region" description="Polar residues" evidence="10">
    <location>
        <begin position="1"/>
        <end position="13"/>
    </location>
</feature>
<feature type="region of interest" description="Disordered" evidence="10">
    <location>
        <begin position="1"/>
        <end position="28"/>
    </location>
</feature>
<dbReference type="PANTHER" id="PTHR12809">
    <property type="entry name" value="MEDIATOR COMPLEX SUBUNIT"/>
    <property type="match status" value="1"/>
</dbReference>
<dbReference type="Pfam" id="PF08638">
    <property type="entry name" value="Med14"/>
    <property type="match status" value="1"/>
</dbReference>
<sequence>MSTAVNEGQSENSLDVKKQQVQQQINDQPQPEIPHITANYVSLYHVTSNLVLNSYAGLQNVIETLPSVTSDLARKRRVLDYLVRTRQEFVKLYVLIKWSTVSEEVSKCIDAVSWLSGQQNCFANVINVLFGIERTLGEAKLRNPDIETALEVLKDGKPLQPAHDFIPPKPLSPKTVLKTLQDLNVLLSIRLALTEQLPTRYRNYEISNGRVKFTVDNCFVVDLGVADDSVEARFFLVDFEFAFPSARTVPMELKAKIENITNDLLAQKPLGQVFDWILRFTQNYKLSVFHEQLSDLERGLWSGVLNHIFYPDKSLIAVQYWINRPGPRNIIEIGFLKDFTIGIRWLREGKPIHDHGVEFGQKNLSIEELLTRIINMHIRYIIDSVYSNLVTLFYGEEGTPLKENEGSSNNPLVSQIATDKIRIQLTGSRHTIFSIDMLTGRAVLQNSTQIVLSAEQSLNELTDKANQSANLLFKLRHVSLQEEITSRAKATGWVANSNIAVSNDDMRKYFPSDTRTVFCLRLPQWTVKWFLLVSIGGKRMIPQWWLSQLEAKGNAWTINFLEPIKLDRGGSNEYVYDYKLFDDLAAFTTTRIRINIICGELQARKIKYGLLQTSDRGGSPTILIHLDTLTKNTWAHSSLLLSLTKDDTQPQSQLKILVQGRVKNQLSMSLASSGDSGVSFDSSTGRFSMILDFSDNNTKEYVSVADIIVKRLSQVEQVVGYIDLIKSKNLELKDASMNEISFGYENGLSAKVIFGTSTGCKLELSKNNPHREVQSYLQEILFQEGLIPVIGVLTSTLSVYQALGQLKQECQKMGTEVLIVPRSVTEIRLIFKKHNVHVELKMVKSRRRQLMVFISDVVDSLPVSAGFKKQLEQNGNGNTTPSQHLKPLWENKQDDLPGTVPLVTGMACPMDQVAYVLQRVHHSLTRAN</sequence>
<comment type="similarity">
    <text evidence="2 9">Belongs to the Mediator complex subunit 14 family.</text>
</comment>
<dbReference type="GO" id="GO:0006357">
    <property type="term" value="P:regulation of transcription by RNA polymerase II"/>
    <property type="evidence" value="ECO:0007669"/>
    <property type="project" value="InterPro"/>
</dbReference>
<evidence type="ECO:0000256" key="5">
    <source>
        <dbReference type="ARBA" id="ARBA00023159"/>
    </source>
</evidence>
<dbReference type="Pfam" id="PF26204">
    <property type="entry name" value="Med14_fung"/>
    <property type="match status" value="1"/>
</dbReference>
<dbReference type="GO" id="GO:0016592">
    <property type="term" value="C:mediator complex"/>
    <property type="evidence" value="ECO:0007669"/>
    <property type="project" value="UniProtKB-UniRule"/>
</dbReference>
<feature type="domain" description="Mediator complex subunit MED14 N-terminal" evidence="11">
    <location>
        <begin position="41"/>
        <end position="226"/>
    </location>
</feature>